<name>A0A9P7BY65_9FUNG</name>
<gene>
    <name evidence="2" type="ORF">G6F50_018725</name>
</gene>
<comment type="caution">
    <text evidence="2">The sequence shown here is derived from an EMBL/GenBank/DDBJ whole genome shotgun (WGS) entry which is preliminary data.</text>
</comment>
<evidence type="ECO:0000256" key="1">
    <source>
        <dbReference type="SAM" id="MobiDB-lite"/>
    </source>
</evidence>
<reference evidence="2 3" key="1">
    <citation type="journal article" date="2020" name="Microb. Genom.">
        <title>Genetic diversity of clinical and environmental Mucorales isolates obtained from an investigation of mucormycosis cases among solid organ transplant recipients.</title>
        <authorList>
            <person name="Nguyen M.H."/>
            <person name="Kaul D."/>
            <person name="Muto C."/>
            <person name="Cheng S.J."/>
            <person name="Richter R.A."/>
            <person name="Bruno V.M."/>
            <person name="Liu G."/>
            <person name="Beyhan S."/>
            <person name="Sundermann A.J."/>
            <person name="Mounaud S."/>
            <person name="Pasculle A.W."/>
            <person name="Nierman W.C."/>
            <person name="Driscoll E."/>
            <person name="Cumbie R."/>
            <person name="Clancy C.J."/>
            <person name="Dupont C.L."/>
        </authorList>
    </citation>
    <scope>NUCLEOTIDE SEQUENCE [LARGE SCALE GENOMIC DNA]</scope>
    <source>
        <strain evidence="2 3">GL24</strain>
    </source>
</reference>
<protein>
    <submittedName>
        <fullName evidence="2">Uncharacterized protein</fullName>
    </submittedName>
</protein>
<dbReference type="Proteomes" id="UP000740926">
    <property type="component" value="Unassembled WGS sequence"/>
</dbReference>
<proteinExistence type="predicted"/>
<evidence type="ECO:0000313" key="2">
    <source>
        <dbReference type="EMBL" id="KAG1521408.1"/>
    </source>
</evidence>
<feature type="region of interest" description="Disordered" evidence="1">
    <location>
        <begin position="1"/>
        <end position="66"/>
    </location>
</feature>
<dbReference type="AlphaFoldDB" id="A0A9P7BY65"/>
<organism evidence="2 3">
    <name type="scientific">Rhizopus delemar</name>
    <dbReference type="NCBI Taxonomy" id="936053"/>
    <lineage>
        <taxon>Eukaryota</taxon>
        <taxon>Fungi</taxon>
        <taxon>Fungi incertae sedis</taxon>
        <taxon>Mucoromycota</taxon>
        <taxon>Mucoromycotina</taxon>
        <taxon>Mucoromycetes</taxon>
        <taxon>Mucorales</taxon>
        <taxon>Mucorineae</taxon>
        <taxon>Rhizopodaceae</taxon>
        <taxon>Rhizopus</taxon>
    </lineage>
</organism>
<keyword evidence="3" id="KW-1185">Reference proteome</keyword>
<feature type="compositionally biased region" description="Basic and acidic residues" evidence="1">
    <location>
        <begin position="9"/>
        <end position="28"/>
    </location>
</feature>
<accession>A0A9P7BY65</accession>
<sequence length="66" mass="7658">MPQHHHRTDQHDAGDEVGTRHQRGVQDHRHPRNDHVAGNGGQHEDVQRYEPVTHWQRSRSVFVGPS</sequence>
<evidence type="ECO:0000313" key="3">
    <source>
        <dbReference type="Proteomes" id="UP000740926"/>
    </source>
</evidence>
<dbReference type="EMBL" id="JAANIU010025746">
    <property type="protein sequence ID" value="KAG1521408.1"/>
    <property type="molecule type" value="Genomic_DNA"/>
</dbReference>